<name>A0A914P775_9BILA</name>
<evidence type="ECO:0000313" key="2">
    <source>
        <dbReference type="Proteomes" id="UP000887578"/>
    </source>
</evidence>
<sequence>MKKTAATDFIVPNNYKENEKSQPWNKSSNISTFATFIEDNDEIKKLRMNENTLKTTNESTLSLHISAYENPISSHLFGNENIAGLKKEKLVSIKKRCFTDDLKFRNPFEFPRQQDGDERNKPEIMEFKATQQLRGSKRPSSAEGKDDNDVEGGGGGEKGGSRAGENQSGQGKNCSDKKNGSDASPAGENIAAIGVGAVGTVMLKPNSDNTLEREHRKTSPPQNDTNNNGSSNNGSNNNKDIPNNANNEEQGNSGDENEEGGSDSETSDGFLKGLQSDDSFHGMLPDEVCFCW</sequence>
<dbReference type="Proteomes" id="UP000887578">
    <property type="component" value="Unplaced"/>
</dbReference>
<feature type="compositionally biased region" description="Acidic residues" evidence="1">
    <location>
        <begin position="255"/>
        <end position="266"/>
    </location>
</feature>
<feature type="region of interest" description="Disordered" evidence="1">
    <location>
        <begin position="107"/>
        <end position="284"/>
    </location>
</feature>
<feature type="compositionally biased region" description="Gly residues" evidence="1">
    <location>
        <begin position="151"/>
        <end position="162"/>
    </location>
</feature>
<dbReference type="WBParaSite" id="PDA_v2.g10547.t1">
    <property type="protein sequence ID" value="PDA_v2.g10547.t1"/>
    <property type="gene ID" value="PDA_v2.g10547"/>
</dbReference>
<protein>
    <submittedName>
        <fullName evidence="3">Uncharacterized protein</fullName>
    </submittedName>
</protein>
<keyword evidence="2" id="KW-1185">Reference proteome</keyword>
<feature type="compositionally biased region" description="Basic and acidic residues" evidence="1">
    <location>
        <begin position="107"/>
        <end position="126"/>
    </location>
</feature>
<dbReference type="AlphaFoldDB" id="A0A914P775"/>
<proteinExistence type="predicted"/>
<reference evidence="3" key="1">
    <citation type="submission" date="2022-11" db="UniProtKB">
        <authorList>
            <consortium name="WormBaseParasite"/>
        </authorList>
    </citation>
    <scope>IDENTIFICATION</scope>
</reference>
<evidence type="ECO:0000256" key="1">
    <source>
        <dbReference type="SAM" id="MobiDB-lite"/>
    </source>
</evidence>
<evidence type="ECO:0000313" key="3">
    <source>
        <dbReference type="WBParaSite" id="PDA_v2.g10547.t1"/>
    </source>
</evidence>
<organism evidence="2 3">
    <name type="scientific">Panagrolaimus davidi</name>
    <dbReference type="NCBI Taxonomy" id="227884"/>
    <lineage>
        <taxon>Eukaryota</taxon>
        <taxon>Metazoa</taxon>
        <taxon>Ecdysozoa</taxon>
        <taxon>Nematoda</taxon>
        <taxon>Chromadorea</taxon>
        <taxon>Rhabditida</taxon>
        <taxon>Tylenchina</taxon>
        <taxon>Panagrolaimomorpha</taxon>
        <taxon>Panagrolaimoidea</taxon>
        <taxon>Panagrolaimidae</taxon>
        <taxon>Panagrolaimus</taxon>
    </lineage>
</organism>
<feature type="compositionally biased region" description="Polar residues" evidence="1">
    <location>
        <begin position="164"/>
        <end position="173"/>
    </location>
</feature>
<accession>A0A914P775</accession>
<feature type="compositionally biased region" description="Low complexity" evidence="1">
    <location>
        <begin position="226"/>
        <end position="254"/>
    </location>
</feature>